<name>A0A409YB16_9AGAR</name>
<proteinExistence type="predicted"/>
<evidence type="ECO:0000313" key="1">
    <source>
        <dbReference type="EMBL" id="PPR00190.1"/>
    </source>
</evidence>
<comment type="caution">
    <text evidence="1">The sequence shown here is derived from an EMBL/GenBank/DDBJ whole genome shotgun (WGS) entry which is preliminary data.</text>
</comment>
<protein>
    <submittedName>
        <fullName evidence="1">Uncharacterized protein</fullName>
    </submittedName>
</protein>
<dbReference type="InParanoid" id="A0A409YB16"/>
<organism evidence="1 2">
    <name type="scientific">Gymnopilus dilepis</name>
    <dbReference type="NCBI Taxonomy" id="231916"/>
    <lineage>
        <taxon>Eukaryota</taxon>
        <taxon>Fungi</taxon>
        <taxon>Dikarya</taxon>
        <taxon>Basidiomycota</taxon>
        <taxon>Agaricomycotina</taxon>
        <taxon>Agaricomycetes</taxon>
        <taxon>Agaricomycetidae</taxon>
        <taxon>Agaricales</taxon>
        <taxon>Agaricineae</taxon>
        <taxon>Hymenogastraceae</taxon>
        <taxon>Gymnopilus</taxon>
    </lineage>
</organism>
<dbReference type="AlphaFoldDB" id="A0A409YB16"/>
<sequence>MSRALGPPGILLRCQTTTVVWQATACRPFSTSSTQCDKSKRERGLREIKTLDPSKMSQMGQQVFDISGFITACFQILSSSSQKKKSAVQVRFKHRKHGIQQTFPSGSIGSLYYYRPAPPMPDIAGGLRFRSMPHIDAFLDGKDLLHPDGSPWQVPLCKLARSSFWEPVRSKLLEESLVDSTVLADLIGLKMSIKGGHRYLYSLDQPFELDMSAGTFCKTLISRSIACQFVWDVTDISFITVGERQRNDPSPYTGRIRVRFELKTLPDSTPALVVRVLDVLTPVECHQPNLDWIKRPTPGELLSRIRKRTNVPLANLSDDDFRPISYDLQNRKCGKDIAKFAGITMPRSLGLPGILLHCQTTTVVWQATACRPMSRALGLPGILLRCQTTTVVWQATACRLFSVNTALCCQVECSGCSNIVLEFSQTSSAQYDKSEKERGLREIKTLDPSKMIQMGQEVFDISGFLTACFLILSSSSQKKKFMLFGPYKHNEGRIRQAFPSGSIGSLYYYRPAPLMPDIAGGLRFRLMPHVEAFADGKDLLNPDGSPWHVHLCKLARTKSWGPVRSKLLEESLVDPTVLADLTRLEMDPKGRHIYLYSLDQPFELDMSTGTFCKTLISRSMACQFKWHVTEMFQVTVGGKQRNVPSPYTGRIRVRLELKTLPDSTPALVVRVLDVLTPVECHQPNLDWIKRPIPGELLSCAKNRNYYQPANLSDDDYRLIFYNLRKRKYGKDIAKFAGITLP</sequence>
<evidence type="ECO:0000313" key="2">
    <source>
        <dbReference type="Proteomes" id="UP000284706"/>
    </source>
</evidence>
<accession>A0A409YB16</accession>
<keyword evidence="2" id="KW-1185">Reference proteome</keyword>
<dbReference type="Proteomes" id="UP000284706">
    <property type="component" value="Unassembled WGS sequence"/>
</dbReference>
<dbReference type="OrthoDB" id="2839137at2759"/>
<reference evidence="1 2" key="1">
    <citation type="journal article" date="2018" name="Evol. Lett.">
        <title>Horizontal gene cluster transfer increased hallucinogenic mushroom diversity.</title>
        <authorList>
            <person name="Reynolds H.T."/>
            <person name="Vijayakumar V."/>
            <person name="Gluck-Thaler E."/>
            <person name="Korotkin H.B."/>
            <person name="Matheny P.B."/>
            <person name="Slot J.C."/>
        </authorList>
    </citation>
    <scope>NUCLEOTIDE SEQUENCE [LARGE SCALE GENOMIC DNA]</scope>
    <source>
        <strain evidence="1 2">SRW20</strain>
    </source>
</reference>
<gene>
    <name evidence="1" type="ORF">CVT26_009042</name>
</gene>
<dbReference type="EMBL" id="NHYE01001022">
    <property type="protein sequence ID" value="PPR00190.1"/>
    <property type="molecule type" value="Genomic_DNA"/>
</dbReference>